<evidence type="ECO:0000256" key="5">
    <source>
        <dbReference type="ARBA" id="ARBA00022691"/>
    </source>
</evidence>
<dbReference type="EC" id="2.1.1.170" evidence="6"/>
<accession>K2KAZ1</accession>
<protein>
    <recommendedName>
        <fullName evidence="6">Ribosomal RNA small subunit methyltransferase G</fullName>
        <ecNumber evidence="6">2.1.1.170</ecNumber>
    </recommendedName>
    <alternativeName>
        <fullName evidence="6">16S rRNA 7-methylguanosine methyltransferase</fullName>
        <shortName evidence="6">16S rRNA m7G methyltransferase</shortName>
    </alternativeName>
</protein>
<feature type="binding site" evidence="6">
    <location>
        <position position="75"/>
    </location>
    <ligand>
        <name>S-adenosyl-L-methionine</name>
        <dbReference type="ChEBI" id="CHEBI:59789"/>
    </ligand>
</feature>
<keyword evidence="5 6" id="KW-0949">S-adenosyl-L-methionine</keyword>
<dbReference type="SUPFAM" id="SSF53335">
    <property type="entry name" value="S-adenosyl-L-methionine-dependent methyltransferases"/>
    <property type="match status" value="1"/>
</dbReference>
<dbReference type="HAMAP" id="MF_00074">
    <property type="entry name" value="16SrRNA_methyltr_G"/>
    <property type="match status" value="1"/>
</dbReference>
<keyword evidence="1 6" id="KW-0963">Cytoplasm</keyword>
<dbReference type="Proteomes" id="UP000006762">
    <property type="component" value="Unassembled WGS sequence"/>
</dbReference>
<evidence type="ECO:0000256" key="6">
    <source>
        <dbReference type="HAMAP-Rule" id="MF_00074"/>
    </source>
</evidence>
<comment type="subcellular location">
    <subcellularLocation>
        <location evidence="6">Cytoplasm</location>
    </subcellularLocation>
</comment>
<dbReference type="NCBIfam" id="TIGR00138">
    <property type="entry name" value="rsmG_gidB"/>
    <property type="match status" value="1"/>
</dbReference>
<dbReference type="PANTHER" id="PTHR31760">
    <property type="entry name" value="S-ADENOSYL-L-METHIONINE-DEPENDENT METHYLTRANSFERASES SUPERFAMILY PROTEIN"/>
    <property type="match status" value="1"/>
</dbReference>
<evidence type="ECO:0000256" key="2">
    <source>
        <dbReference type="ARBA" id="ARBA00022552"/>
    </source>
</evidence>
<feature type="binding site" evidence="6">
    <location>
        <position position="70"/>
    </location>
    <ligand>
        <name>S-adenosyl-L-methionine</name>
        <dbReference type="ChEBI" id="CHEBI:59789"/>
    </ligand>
</feature>
<dbReference type="RefSeq" id="WP_009570394.1">
    <property type="nucleotide sequence ID" value="NZ_AMRK01000001.1"/>
</dbReference>
<dbReference type="AlphaFoldDB" id="K2KAZ1"/>
<comment type="similarity">
    <text evidence="6">Belongs to the methyltransferase superfamily. RNA methyltransferase RsmG family.</text>
</comment>
<evidence type="ECO:0000256" key="1">
    <source>
        <dbReference type="ARBA" id="ARBA00022490"/>
    </source>
</evidence>
<keyword evidence="2 6" id="KW-0698">rRNA processing</keyword>
<sequence>MKKISFAGLDVSRETFERLEAYFSILKKWNPVINLVAKSTIENAWDRHFLDSAQVFALAPKESKSWVDIGSGGGFPGLVSAVLASEHAPEMEFTLVESDQRKAEFLRTVARDLSVPVTVIAKRIEDIPPLNADVISARALAALPLLLNYAERHLSESGQAIFQKGANVSDEIAESLETWRFTYEEYPSTTGQDAVTLLIGDIRRV</sequence>
<keyword evidence="4 6" id="KW-0808">Transferase</keyword>
<dbReference type="InterPro" id="IPR003682">
    <property type="entry name" value="rRNA_ssu_MeTfrase_G"/>
</dbReference>
<reference evidence="7 8" key="1">
    <citation type="submission" date="2012-09" db="EMBL/GenBank/DDBJ databases">
        <title>Celeribacter baekdonensis B30 Genome Sequencing.</title>
        <authorList>
            <person name="Wang W."/>
        </authorList>
    </citation>
    <scope>NUCLEOTIDE SEQUENCE [LARGE SCALE GENOMIC DNA]</scope>
    <source>
        <strain evidence="7 8">B30</strain>
    </source>
</reference>
<dbReference type="OrthoDB" id="9808773at2"/>
<name>K2KAZ1_9RHOB</name>
<dbReference type="PANTHER" id="PTHR31760:SF0">
    <property type="entry name" value="S-ADENOSYL-L-METHIONINE-DEPENDENT METHYLTRANSFERASES SUPERFAMILY PROTEIN"/>
    <property type="match status" value="1"/>
</dbReference>
<dbReference type="Pfam" id="PF02527">
    <property type="entry name" value="GidB"/>
    <property type="match status" value="1"/>
</dbReference>
<dbReference type="InterPro" id="IPR029063">
    <property type="entry name" value="SAM-dependent_MTases_sf"/>
</dbReference>
<comment type="caution">
    <text evidence="6">Lacks conserved residue(s) required for the propagation of feature annotation.</text>
</comment>
<feature type="binding site" evidence="6">
    <location>
        <position position="138"/>
    </location>
    <ligand>
        <name>S-adenosyl-L-methionine</name>
        <dbReference type="ChEBI" id="CHEBI:59789"/>
    </ligand>
</feature>
<dbReference type="GO" id="GO:0070043">
    <property type="term" value="F:rRNA (guanine-N7-)-methyltransferase activity"/>
    <property type="evidence" value="ECO:0007669"/>
    <property type="project" value="UniProtKB-UniRule"/>
</dbReference>
<organism evidence="7 8">
    <name type="scientific">Celeribacter baekdonensis B30</name>
    <dbReference type="NCBI Taxonomy" id="1208323"/>
    <lineage>
        <taxon>Bacteria</taxon>
        <taxon>Pseudomonadati</taxon>
        <taxon>Pseudomonadota</taxon>
        <taxon>Alphaproteobacteria</taxon>
        <taxon>Rhodobacterales</taxon>
        <taxon>Roseobacteraceae</taxon>
        <taxon>Celeribacter</taxon>
    </lineage>
</organism>
<dbReference type="eggNOG" id="COG0357">
    <property type="taxonomic scope" value="Bacteria"/>
</dbReference>
<comment type="catalytic activity">
    <reaction evidence="6">
        <text>guanosine(527) in 16S rRNA + S-adenosyl-L-methionine = N(7)-methylguanosine(527) in 16S rRNA + S-adenosyl-L-homocysteine</text>
        <dbReference type="Rhea" id="RHEA:42732"/>
        <dbReference type="Rhea" id="RHEA-COMP:10209"/>
        <dbReference type="Rhea" id="RHEA-COMP:10210"/>
        <dbReference type="ChEBI" id="CHEBI:57856"/>
        <dbReference type="ChEBI" id="CHEBI:59789"/>
        <dbReference type="ChEBI" id="CHEBI:74269"/>
        <dbReference type="ChEBI" id="CHEBI:74480"/>
        <dbReference type="EC" id="2.1.1.170"/>
    </reaction>
</comment>
<evidence type="ECO:0000256" key="4">
    <source>
        <dbReference type="ARBA" id="ARBA00022679"/>
    </source>
</evidence>
<dbReference type="Gene3D" id="3.40.50.150">
    <property type="entry name" value="Vaccinia Virus protein VP39"/>
    <property type="match status" value="1"/>
</dbReference>
<proteinExistence type="inferred from homology"/>
<evidence type="ECO:0000313" key="8">
    <source>
        <dbReference type="Proteomes" id="UP000006762"/>
    </source>
</evidence>
<dbReference type="STRING" id="1208323.B30_02360"/>
<evidence type="ECO:0000256" key="3">
    <source>
        <dbReference type="ARBA" id="ARBA00022603"/>
    </source>
</evidence>
<dbReference type="EMBL" id="AMRK01000001">
    <property type="protein sequence ID" value="EKE74530.1"/>
    <property type="molecule type" value="Genomic_DNA"/>
</dbReference>
<evidence type="ECO:0000313" key="7">
    <source>
        <dbReference type="EMBL" id="EKE74530.1"/>
    </source>
</evidence>
<dbReference type="PIRSF" id="PIRSF003078">
    <property type="entry name" value="GidB"/>
    <property type="match status" value="1"/>
</dbReference>
<feature type="binding site" evidence="6">
    <location>
        <begin position="124"/>
        <end position="125"/>
    </location>
    <ligand>
        <name>S-adenosyl-L-methionine</name>
        <dbReference type="ChEBI" id="CHEBI:59789"/>
    </ligand>
</feature>
<comment type="caution">
    <text evidence="7">The sequence shown here is derived from an EMBL/GenBank/DDBJ whole genome shotgun (WGS) entry which is preliminary data.</text>
</comment>
<gene>
    <name evidence="7" type="primary">gidB</name>
    <name evidence="6" type="synonym">rsmG</name>
    <name evidence="7" type="ORF">B30_02360</name>
</gene>
<dbReference type="GO" id="GO:0005829">
    <property type="term" value="C:cytosol"/>
    <property type="evidence" value="ECO:0007669"/>
    <property type="project" value="TreeGrafter"/>
</dbReference>
<dbReference type="PATRIC" id="fig|1208323.3.peg.488"/>
<keyword evidence="8" id="KW-1185">Reference proteome</keyword>
<keyword evidence="3 6" id="KW-0489">Methyltransferase</keyword>
<comment type="function">
    <text evidence="6">Specifically methylates the N7 position of guanine in position 527 of 16S rRNA.</text>
</comment>